<feature type="binding site" evidence="4">
    <location>
        <position position="142"/>
    </location>
    <ligand>
        <name>substrate</name>
    </ligand>
</feature>
<keyword evidence="5" id="KW-1133">Transmembrane helix</keyword>
<sequence length="242" mass="27142">MESSKNEPATAAWYFGFGANMSASVFIERRKIRPLRTEAACIPTHALCFNVLGIPYMDPGNGGIRPLNPEDSDATACVHGVAYLLTSDDLKRVILSEGGGIAYQVARLNAKLLLDDSPIVVDTLVGRHNVDASNERLPSARYIGVLTRGANELNLPLWYQRRLAEQPIYQPKSGWWFQLGVALFLWPWTRAAIITERLVYKHQGPDGHVPAWFLLIFDCLLWLMWAQHDYIHGPIFGRGDGR</sequence>
<evidence type="ECO:0000256" key="2">
    <source>
        <dbReference type="ARBA" id="ARBA00023239"/>
    </source>
</evidence>
<keyword evidence="7" id="KW-1185">Reference proteome</keyword>
<comment type="caution">
    <text evidence="6">The sequence shown here is derived from an EMBL/GenBank/DDBJ whole genome shotgun (WGS) entry which is preliminary data.</text>
</comment>
<dbReference type="AlphaFoldDB" id="A0A9P7MFV5"/>
<dbReference type="GO" id="GO:0003839">
    <property type="term" value="F:gamma-glutamylcyclotransferase activity"/>
    <property type="evidence" value="ECO:0007669"/>
    <property type="project" value="UniProtKB-EC"/>
</dbReference>
<feature type="transmembrane region" description="Helical" evidence="5">
    <location>
        <begin position="173"/>
        <end position="189"/>
    </location>
</feature>
<proteinExistence type="predicted"/>
<evidence type="ECO:0000256" key="5">
    <source>
        <dbReference type="SAM" id="Phobius"/>
    </source>
</evidence>
<dbReference type="EMBL" id="SRPO01000060">
    <property type="protein sequence ID" value="KAG5944062.1"/>
    <property type="molecule type" value="Genomic_DNA"/>
</dbReference>
<name>A0A9P7MFV5_9HYPO</name>
<reference evidence="6 7" key="1">
    <citation type="journal article" date="2020" name="bioRxiv">
        <title>Whole genome comparisons of ergot fungi reveals the divergence and evolution of species within the genus Claviceps are the result of varying mechanisms driving genome evolution and host range expansion.</title>
        <authorList>
            <person name="Wyka S.A."/>
            <person name="Mondo S.J."/>
            <person name="Liu M."/>
            <person name="Dettman J."/>
            <person name="Nalam V."/>
            <person name="Broders K.D."/>
        </authorList>
    </citation>
    <scope>NUCLEOTIDE SEQUENCE [LARGE SCALE GENOMIC DNA]</scope>
    <source>
        <strain evidence="6 7">CCC 1485</strain>
    </source>
</reference>
<feature type="transmembrane region" description="Helical" evidence="5">
    <location>
        <begin position="12"/>
        <end position="27"/>
    </location>
</feature>
<keyword evidence="5" id="KW-0472">Membrane</keyword>
<evidence type="ECO:0000256" key="3">
    <source>
        <dbReference type="PIRSR" id="PIRSR617939-1"/>
    </source>
</evidence>
<dbReference type="PANTHER" id="PTHR12935:SF0">
    <property type="entry name" value="GAMMA-GLUTAMYLCYCLOTRANSFERASE"/>
    <property type="match status" value="1"/>
</dbReference>
<dbReference type="InterPro" id="IPR017939">
    <property type="entry name" value="G-Glutamylcylcotransferase"/>
</dbReference>
<organism evidence="6 7">
    <name type="scientific">Claviceps pazoutovae</name>
    <dbReference type="NCBI Taxonomy" id="1649127"/>
    <lineage>
        <taxon>Eukaryota</taxon>
        <taxon>Fungi</taxon>
        <taxon>Dikarya</taxon>
        <taxon>Ascomycota</taxon>
        <taxon>Pezizomycotina</taxon>
        <taxon>Sordariomycetes</taxon>
        <taxon>Hypocreomycetidae</taxon>
        <taxon>Hypocreales</taxon>
        <taxon>Clavicipitaceae</taxon>
        <taxon>Claviceps</taxon>
    </lineage>
</organism>
<accession>A0A9P7MFV5</accession>
<gene>
    <name evidence="6" type="ORF">E4U60_006301</name>
</gene>
<evidence type="ECO:0000256" key="1">
    <source>
        <dbReference type="ARBA" id="ARBA00012346"/>
    </source>
</evidence>
<dbReference type="PANTHER" id="PTHR12935">
    <property type="entry name" value="GAMMA-GLUTAMYLCYCLOTRANSFERASE"/>
    <property type="match status" value="1"/>
</dbReference>
<dbReference type="Proteomes" id="UP000706124">
    <property type="component" value="Unassembled WGS sequence"/>
</dbReference>
<feature type="transmembrane region" description="Helical" evidence="5">
    <location>
        <begin position="209"/>
        <end position="226"/>
    </location>
</feature>
<evidence type="ECO:0000313" key="7">
    <source>
        <dbReference type="Proteomes" id="UP000706124"/>
    </source>
</evidence>
<dbReference type="EC" id="4.3.2.9" evidence="1"/>
<protein>
    <recommendedName>
        <fullName evidence="1">gamma-glutamylcyclotransferase</fullName>
        <ecNumber evidence="1">4.3.2.9</ecNumber>
    </recommendedName>
</protein>
<dbReference type="OrthoDB" id="2017317at2759"/>
<evidence type="ECO:0000313" key="6">
    <source>
        <dbReference type="EMBL" id="KAG5944062.1"/>
    </source>
</evidence>
<evidence type="ECO:0000256" key="4">
    <source>
        <dbReference type="PIRSR" id="PIRSR617939-2"/>
    </source>
</evidence>
<dbReference type="Gene3D" id="3.10.490.10">
    <property type="entry name" value="Gamma-glutamyl cyclotransferase-like"/>
    <property type="match status" value="1"/>
</dbReference>
<feature type="active site" description="Proton acceptor" evidence="3">
    <location>
        <position position="97"/>
    </location>
</feature>
<keyword evidence="2" id="KW-0456">Lyase</keyword>
<keyword evidence="5" id="KW-0812">Transmembrane</keyword>